<dbReference type="Proteomes" id="UP000075714">
    <property type="component" value="Unassembled WGS sequence"/>
</dbReference>
<dbReference type="PROSITE" id="PS50294">
    <property type="entry name" value="WD_REPEATS_REGION"/>
    <property type="match status" value="4"/>
</dbReference>
<dbReference type="AlphaFoldDB" id="A0A150FV72"/>
<feature type="compositionally biased region" description="Gly residues" evidence="4">
    <location>
        <begin position="262"/>
        <end position="283"/>
    </location>
</feature>
<evidence type="ECO:0000256" key="2">
    <source>
        <dbReference type="ARBA" id="ARBA00022737"/>
    </source>
</evidence>
<sequence>MRFWDCSGANWTLTRRLVAHTGHITGVRFSPDGSRVATSSDDFTAGIWDAKMNRSISILRGHDMAVKNVAWSPDGSVLATCGIDQAVRLWETSPQDASLASDAGKGFELAGIAWSPDRSLMACVGASHDVLVWDPATGALVDKLAGHTRDVTCVAWSPDGAHIATGSYDHDVRVWHWARRKCVATLSGHKGQVLCLAWDPTHPARLASASSDDDDGLVRLWDTATGECTATLLTRVVHEKAGRWCAVVALAFAPAAAPSSGEGSGRGNSGTGDGDGIGDDGGGGGGGGSALLATCSKDNKTVRLWDVATGECRATLEVFLPAGVAWSPDGRQLAVAANEGVLRWDAAALVAAGGAAPSATTTDADAEADADEGAKAETGAAPAPTKLGSTAAKHVAWSPDGSLMVVLTDREGVVLCDPETGEQRAELHGHTGPVEAVAWAPGAKGKLAVATASEDKTVRVWEQLED</sequence>
<protein>
    <recommendedName>
        <fullName evidence="7">Anaphase-promoting complex subunit 4 WD40 domain-containing protein</fullName>
    </recommendedName>
</protein>
<evidence type="ECO:0000256" key="3">
    <source>
        <dbReference type="PROSITE-ProRule" id="PRU00221"/>
    </source>
</evidence>
<proteinExistence type="predicted"/>
<gene>
    <name evidence="5" type="ORF">GPECTOR_427g293</name>
</gene>
<dbReference type="InterPro" id="IPR001680">
    <property type="entry name" value="WD40_rpt"/>
</dbReference>
<dbReference type="OrthoDB" id="674604at2759"/>
<dbReference type="Gene3D" id="2.130.10.10">
    <property type="entry name" value="YVTN repeat-like/Quinoprotein amine dehydrogenase"/>
    <property type="match status" value="4"/>
</dbReference>
<evidence type="ECO:0000256" key="4">
    <source>
        <dbReference type="SAM" id="MobiDB-lite"/>
    </source>
</evidence>
<keyword evidence="2" id="KW-0677">Repeat</keyword>
<dbReference type="Pfam" id="PF00400">
    <property type="entry name" value="WD40"/>
    <property type="match status" value="5"/>
</dbReference>
<feature type="repeat" description="WD" evidence="3">
    <location>
        <begin position="144"/>
        <end position="185"/>
    </location>
</feature>
<dbReference type="SUPFAM" id="SSF50978">
    <property type="entry name" value="WD40 repeat-like"/>
    <property type="match status" value="1"/>
</dbReference>
<feature type="repeat" description="WD" evidence="3">
    <location>
        <begin position="59"/>
        <end position="100"/>
    </location>
</feature>
<dbReference type="EMBL" id="LSYV01000424">
    <property type="protein sequence ID" value="KXZ41499.1"/>
    <property type="molecule type" value="Genomic_DNA"/>
</dbReference>
<dbReference type="PANTHER" id="PTHR19848:SF8">
    <property type="entry name" value="F-BOX AND WD REPEAT DOMAIN CONTAINING 7"/>
    <property type="match status" value="1"/>
</dbReference>
<evidence type="ECO:0008006" key="7">
    <source>
        <dbReference type="Google" id="ProtNLM"/>
    </source>
</evidence>
<name>A0A150FV72_GONPE</name>
<feature type="repeat" description="WD" evidence="3">
    <location>
        <begin position="17"/>
        <end position="58"/>
    </location>
</feature>
<feature type="region of interest" description="Disordered" evidence="4">
    <location>
        <begin position="256"/>
        <end position="283"/>
    </location>
</feature>
<reference evidence="6" key="1">
    <citation type="journal article" date="2016" name="Nat. Commun.">
        <title>The Gonium pectorale genome demonstrates co-option of cell cycle regulation during the evolution of multicellularity.</title>
        <authorList>
            <person name="Hanschen E.R."/>
            <person name="Marriage T.N."/>
            <person name="Ferris P.J."/>
            <person name="Hamaji T."/>
            <person name="Toyoda A."/>
            <person name="Fujiyama A."/>
            <person name="Neme R."/>
            <person name="Noguchi H."/>
            <person name="Minakuchi Y."/>
            <person name="Suzuki M."/>
            <person name="Kawai-Toyooka H."/>
            <person name="Smith D.R."/>
            <person name="Sparks H."/>
            <person name="Anderson J."/>
            <person name="Bakaric R."/>
            <person name="Luria V."/>
            <person name="Karger A."/>
            <person name="Kirschner M.W."/>
            <person name="Durand P.M."/>
            <person name="Michod R.E."/>
            <person name="Nozaki H."/>
            <person name="Olson B.J."/>
        </authorList>
    </citation>
    <scope>NUCLEOTIDE SEQUENCE [LARGE SCALE GENOMIC DNA]</scope>
    <source>
        <strain evidence="6">NIES-2863</strain>
    </source>
</reference>
<keyword evidence="1 3" id="KW-0853">WD repeat</keyword>
<comment type="caution">
    <text evidence="5">The sequence shown here is derived from an EMBL/GenBank/DDBJ whole genome shotgun (WGS) entry which is preliminary data.</text>
</comment>
<dbReference type="SMART" id="SM00320">
    <property type="entry name" value="WD40"/>
    <property type="match status" value="8"/>
</dbReference>
<dbReference type="STRING" id="33097.A0A150FV72"/>
<feature type="repeat" description="WD" evidence="3">
    <location>
        <begin position="427"/>
        <end position="466"/>
    </location>
</feature>
<dbReference type="InterPro" id="IPR011044">
    <property type="entry name" value="Quino_amine_DH_bsu"/>
</dbReference>
<dbReference type="PANTHER" id="PTHR19848">
    <property type="entry name" value="WD40 REPEAT PROTEIN"/>
    <property type="match status" value="1"/>
</dbReference>
<evidence type="ECO:0000313" key="6">
    <source>
        <dbReference type="Proteomes" id="UP000075714"/>
    </source>
</evidence>
<feature type="region of interest" description="Disordered" evidence="4">
    <location>
        <begin position="357"/>
        <end position="386"/>
    </location>
</feature>
<feature type="repeat" description="WD" evidence="3">
    <location>
        <begin position="186"/>
        <end position="231"/>
    </location>
</feature>
<dbReference type="CDD" id="cd00200">
    <property type="entry name" value="WD40"/>
    <property type="match status" value="1"/>
</dbReference>
<dbReference type="SUPFAM" id="SSF50969">
    <property type="entry name" value="YVTN repeat-like/Quinoprotein amine dehydrogenase"/>
    <property type="match status" value="1"/>
</dbReference>
<dbReference type="InterPro" id="IPR036322">
    <property type="entry name" value="WD40_repeat_dom_sf"/>
</dbReference>
<evidence type="ECO:0000256" key="1">
    <source>
        <dbReference type="ARBA" id="ARBA00022574"/>
    </source>
</evidence>
<evidence type="ECO:0000313" key="5">
    <source>
        <dbReference type="EMBL" id="KXZ41499.1"/>
    </source>
</evidence>
<dbReference type="InterPro" id="IPR015943">
    <property type="entry name" value="WD40/YVTN_repeat-like_dom_sf"/>
</dbReference>
<accession>A0A150FV72</accession>
<dbReference type="PROSITE" id="PS50082">
    <property type="entry name" value="WD_REPEATS_2"/>
    <property type="match status" value="5"/>
</dbReference>
<keyword evidence="6" id="KW-1185">Reference proteome</keyword>
<organism evidence="5 6">
    <name type="scientific">Gonium pectorale</name>
    <name type="common">Green alga</name>
    <dbReference type="NCBI Taxonomy" id="33097"/>
    <lineage>
        <taxon>Eukaryota</taxon>
        <taxon>Viridiplantae</taxon>
        <taxon>Chlorophyta</taxon>
        <taxon>core chlorophytes</taxon>
        <taxon>Chlorophyceae</taxon>
        <taxon>CS clade</taxon>
        <taxon>Chlamydomonadales</taxon>
        <taxon>Volvocaceae</taxon>
        <taxon>Gonium</taxon>
    </lineage>
</organism>